<name>A0A8X6PSB1_NEPPI</name>
<organism evidence="2 3">
    <name type="scientific">Nephila pilipes</name>
    <name type="common">Giant wood spider</name>
    <name type="synonym">Nephila maculata</name>
    <dbReference type="NCBI Taxonomy" id="299642"/>
    <lineage>
        <taxon>Eukaryota</taxon>
        <taxon>Metazoa</taxon>
        <taxon>Ecdysozoa</taxon>
        <taxon>Arthropoda</taxon>
        <taxon>Chelicerata</taxon>
        <taxon>Arachnida</taxon>
        <taxon>Araneae</taxon>
        <taxon>Araneomorphae</taxon>
        <taxon>Entelegynae</taxon>
        <taxon>Araneoidea</taxon>
        <taxon>Nephilidae</taxon>
        <taxon>Nephila</taxon>
    </lineage>
</organism>
<sequence>MAVFSLSSVYRLLGIVIVLFLCEVCTQDQPEQNSSNGVRNKLKNHQVKDITDFRSSRRQGRIEASIVPVVNSDKSGRENHHSSRVHSKAEVRVLVPTVLKNHNPHANGLIRASSILMEYDEDTRKYIYPNARKDNHEPHRIRHNSHKHLAPIPLSDDYFAANDAPLDEVDSVPLTPKDSSDDPQTLAPVRRPIIVEDLSNIEINNFPKGFLRESHFSPAPKRHQSDKSRENVQIGTATGVILKPRQKNAWLAFHTPTRIYIPVRYDGSSENIADTNCVQCSSNMSVTAPRLKTRIEVPVPAVSVCYRYGRGVQLFTKRILVGRVFQKYQQTFFSSRTRPVELTKSVPSRLRFPIAVGRMMNLVRT</sequence>
<accession>A0A8X6PSB1</accession>
<comment type="caution">
    <text evidence="2">The sequence shown here is derived from an EMBL/GenBank/DDBJ whole genome shotgun (WGS) entry which is preliminary data.</text>
</comment>
<dbReference type="EMBL" id="BMAW01024151">
    <property type="protein sequence ID" value="GFT86626.1"/>
    <property type="molecule type" value="Genomic_DNA"/>
</dbReference>
<reference evidence="2" key="1">
    <citation type="submission" date="2020-08" db="EMBL/GenBank/DDBJ databases">
        <title>Multicomponent nature underlies the extraordinary mechanical properties of spider dragline silk.</title>
        <authorList>
            <person name="Kono N."/>
            <person name="Nakamura H."/>
            <person name="Mori M."/>
            <person name="Yoshida Y."/>
            <person name="Ohtoshi R."/>
            <person name="Malay A.D."/>
            <person name="Moran D.A.P."/>
            <person name="Tomita M."/>
            <person name="Numata K."/>
            <person name="Arakawa K."/>
        </authorList>
    </citation>
    <scope>NUCLEOTIDE SEQUENCE</scope>
</reference>
<feature type="chain" id="PRO_5036456474" evidence="1">
    <location>
        <begin position="28"/>
        <end position="365"/>
    </location>
</feature>
<evidence type="ECO:0000313" key="3">
    <source>
        <dbReference type="Proteomes" id="UP000887013"/>
    </source>
</evidence>
<dbReference type="Proteomes" id="UP000887013">
    <property type="component" value="Unassembled WGS sequence"/>
</dbReference>
<evidence type="ECO:0000256" key="1">
    <source>
        <dbReference type="SAM" id="SignalP"/>
    </source>
</evidence>
<feature type="signal peptide" evidence="1">
    <location>
        <begin position="1"/>
        <end position="27"/>
    </location>
</feature>
<evidence type="ECO:0000313" key="2">
    <source>
        <dbReference type="EMBL" id="GFT86626.1"/>
    </source>
</evidence>
<gene>
    <name evidence="2" type="primary">AVEN_30258_1</name>
    <name evidence="2" type="ORF">NPIL_642151</name>
</gene>
<proteinExistence type="predicted"/>
<dbReference type="OrthoDB" id="6434395at2759"/>
<dbReference type="AlphaFoldDB" id="A0A8X6PSB1"/>
<protein>
    <submittedName>
        <fullName evidence="2">Uncharacterized protein</fullName>
    </submittedName>
</protein>
<keyword evidence="1" id="KW-0732">Signal</keyword>
<keyword evidence="3" id="KW-1185">Reference proteome</keyword>